<reference evidence="1" key="1">
    <citation type="submission" date="2021-06" db="EMBL/GenBank/DDBJ databases">
        <authorList>
            <person name="Kallberg Y."/>
            <person name="Tangrot J."/>
            <person name="Rosling A."/>
        </authorList>
    </citation>
    <scope>NUCLEOTIDE SEQUENCE</scope>
    <source>
        <strain evidence="1">28 12/20/2015</strain>
    </source>
</reference>
<protein>
    <submittedName>
        <fullName evidence="1">5647_t:CDS:1</fullName>
    </submittedName>
</protein>
<keyword evidence="2" id="KW-1185">Reference proteome</keyword>
<evidence type="ECO:0000313" key="1">
    <source>
        <dbReference type="EMBL" id="CAG8477402.1"/>
    </source>
</evidence>
<gene>
    <name evidence="1" type="ORF">SPELUC_LOCUS1973</name>
</gene>
<sequence length="166" mass="19280">MPTLRTLRTPRLRSNRDNGHNNIRRARERRRNNPPTLRTVDPSEFPPEFNQVGALDMCEKGNDMELFHFLTAGPYTINRAPNILEKNIECIKDLILRMKLVSFPPRPLSNQFSSYQIQDLVYLWKKISYNEICDGFNVLIMQGALLLFPPTPSAKWIRPDVKTINA</sequence>
<comment type="caution">
    <text evidence="1">The sequence shown here is derived from an EMBL/GenBank/DDBJ whole genome shotgun (WGS) entry which is preliminary data.</text>
</comment>
<dbReference type="Proteomes" id="UP000789366">
    <property type="component" value="Unassembled WGS sequence"/>
</dbReference>
<name>A0ACA9KJJ5_9GLOM</name>
<accession>A0ACA9KJJ5</accession>
<proteinExistence type="predicted"/>
<dbReference type="EMBL" id="CAJVPW010001187">
    <property type="protein sequence ID" value="CAG8477402.1"/>
    <property type="molecule type" value="Genomic_DNA"/>
</dbReference>
<organism evidence="1 2">
    <name type="scientific">Cetraspora pellucida</name>
    <dbReference type="NCBI Taxonomy" id="1433469"/>
    <lineage>
        <taxon>Eukaryota</taxon>
        <taxon>Fungi</taxon>
        <taxon>Fungi incertae sedis</taxon>
        <taxon>Mucoromycota</taxon>
        <taxon>Glomeromycotina</taxon>
        <taxon>Glomeromycetes</taxon>
        <taxon>Diversisporales</taxon>
        <taxon>Gigasporaceae</taxon>
        <taxon>Cetraspora</taxon>
    </lineage>
</organism>
<evidence type="ECO:0000313" key="2">
    <source>
        <dbReference type="Proteomes" id="UP000789366"/>
    </source>
</evidence>